<dbReference type="EMBL" id="SJPH01000001">
    <property type="protein sequence ID" value="TWT48920.1"/>
    <property type="molecule type" value="Genomic_DNA"/>
</dbReference>
<name>A0A5C5WE89_9BACT</name>
<dbReference type="InterPro" id="IPR026001">
    <property type="entry name" value="Abi-like_C"/>
</dbReference>
<feature type="domain" description="Abortive infection protein-like C-terminal" evidence="1">
    <location>
        <begin position="176"/>
        <end position="245"/>
    </location>
</feature>
<protein>
    <recommendedName>
        <fullName evidence="1">Abortive infection protein-like C-terminal domain-containing protein</fullName>
    </recommendedName>
</protein>
<dbReference type="OrthoDB" id="5521926at2"/>
<proteinExistence type="predicted"/>
<dbReference type="AlphaFoldDB" id="A0A5C5WE89"/>
<gene>
    <name evidence="2" type="ORF">Pla111_06980</name>
</gene>
<reference evidence="2 3" key="1">
    <citation type="submission" date="2019-02" db="EMBL/GenBank/DDBJ databases">
        <title>Deep-cultivation of Planctomycetes and their phenomic and genomic characterization uncovers novel biology.</title>
        <authorList>
            <person name="Wiegand S."/>
            <person name="Jogler M."/>
            <person name="Boedeker C."/>
            <person name="Pinto D."/>
            <person name="Vollmers J."/>
            <person name="Rivas-Marin E."/>
            <person name="Kohn T."/>
            <person name="Peeters S.H."/>
            <person name="Heuer A."/>
            <person name="Rast P."/>
            <person name="Oberbeckmann S."/>
            <person name="Bunk B."/>
            <person name="Jeske O."/>
            <person name="Meyerdierks A."/>
            <person name="Storesund J.E."/>
            <person name="Kallscheuer N."/>
            <person name="Luecker S."/>
            <person name="Lage O.M."/>
            <person name="Pohl T."/>
            <person name="Merkel B.J."/>
            <person name="Hornburger P."/>
            <person name="Mueller R.-W."/>
            <person name="Bruemmer F."/>
            <person name="Labrenz M."/>
            <person name="Spormann A.M."/>
            <person name="Op Den Camp H."/>
            <person name="Overmann J."/>
            <person name="Amann R."/>
            <person name="Jetten M.S.M."/>
            <person name="Mascher T."/>
            <person name="Medema M.H."/>
            <person name="Devos D.P."/>
            <person name="Kaster A.-K."/>
            <person name="Ovreas L."/>
            <person name="Rohde M."/>
            <person name="Galperin M.Y."/>
            <person name="Jogler C."/>
        </authorList>
    </citation>
    <scope>NUCLEOTIDE SEQUENCE [LARGE SCALE GENOMIC DNA]</scope>
    <source>
        <strain evidence="2 3">Pla111</strain>
    </source>
</reference>
<comment type="caution">
    <text evidence="2">The sequence shown here is derived from an EMBL/GenBank/DDBJ whole genome shotgun (WGS) entry which is preliminary data.</text>
</comment>
<organism evidence="2 3">
    <name type="scientific">Botrimarina hoheduenensis</name>
    <dbReference type="NCBI Taxonomy" id="2528000"/>
    <lineage>
        <taxon>Bacteria</taxon>
        <taxon>Pseudomonadati</taxon>
        <taxon>Planctomycetota</taxon>
        <taxon>Planctomycetia</taxon>
        <taxon>Pirellulales</taxon>
        <taxon>Lacipirellulaceae</taxon>
        <taxon>Botrimarina</taxon>
    </lineage>
</organism>
<evidence type="ECO:0000259" key="1">
    <source>
        <dbReference type="Pfam" id="PF14355"/>
    </source>
</evidence>
<dbReference type="Pfam" id="PF14355">
    <property type="entry name" value="Abi_C"/>
    <property type="match status" value="1"/>
</dbReference>
<evidence type="ECO:0000313" key="3">
    <source>
        <dbReference type="Proteomes" id="UP000318995"/>
    </source>
</evidence>
<evidence type="ECO:0000313" key="2">
    <source>
        <dbReference type="EMBL" id="TWT48920.1"/>
    </source>
</evidence>
<accession>A0A5C5WE89</accession>
<dbReference type="Proteomes" id="UP000318995">
    <property type="component" value="Unassembled WGS sequence"/>
</dbReference>
<sequence>MARMSNNEHRKLVRLYLGVSGGYLGEFSDIGVLERFYIRIGVDADPRAGSGTNRERFERILKECPPNEQAAIIRGSLKMHPPDASRFEGRSQELHDELLAVSARLEGCAAVTIRRPAVTCDIVEQAIDQAEDLIGKRGFASAVDRVHTMLHGYLRNLCDEAGIEFGQKDLMSGLFSLIRKQHPAFQSADQRQGELVKIFRAMSSIMDALNPIRNDKSMAHPNKELIAAPEAGLVVDLARTMLHYIDMKVTAQRVSAPS</sequence>
<keyword evidence="3" id="KW-1185">Reference proteome</keyword>